<dbReference type="Pfam" id="PF07690">
    <property type="entry name" value="MFS_1"/>
    <property type="match status" value="1"/>
</dbReference>
<dbReference type="SUPFAM" id="SSF103473">
    <property type="entry name" value="MFS general substrate transporter"/>
    <property type="match status" value="1"/>
</dbReference>
<keyword evidence="2" id="KW-0813">Transport</keyword>
<reference evidence="10 11" key="1">
    <citation type="submission" date="2020-04" db="EMBL/GenBank/DDBJ databases">
        <authorList>
            <person name="Klaysubun C."/>
            <person name="Duangmal K."/>
            <person name="Lipun K."/>
        </authorList>
    </citation>
    <scope>NUCLEOTIDE SEQUENCE [LARGE SCALE GENOMIC DNA]</scope>
    <source>
        <strain evidence="10 11">K10HN5</strain>
    </source>
</reference>
<feature type="transmembrane region" description="Helical" evidence="8">
    <location>
        <begin position="413"/>
        <end position="431"/>
    </location>
</feature>
<dbReference type="CDD" id="cd17369">
    <property type="entry name" value="MFS_ShiA_like"/>
    <property type="match status" value="1"/>
</dbReference>
<evidence type="ECO:0000256" key="2">
    <source>
        <dbReference type="ARBA" id="ARBA00022448"/>
    </source>
</evidence>
<feature type="region of interest" description="Disordered" evidence="7">
    <location>
        <begin position="440"/>
        <end position="463"/>
    </location>
</feature>
<keyword evidence="3" id="KW-1003">Cell membrane</keyword>
<keyword evidence="5 8" id="KW-1133">Transmembrane helix</keyword>
<evidence type="ECO:0000256" key="8">
    <source>
        <dbReference type="SAM" id="Phobius"/>
    </source>
</evidence>
<feature type="transmembrane region" description="Helical" evidence="8">
    <location>
        <begin position="130"/>
        <end position="153"/>
    </location>
</feature>
<dbReference type="Proteomes" id="UP000820669">
    <property type="component" value="Unassembled WGS sequence"/>
</dbReference>
<comment type="subcellular location">
    <subcellularLocation>
        <location evidence="1">Cell membrane</location>
        <topology evidence="1">Multi-pass membrane protein</topology>
    </subcellularLocation>
</comment>
<feature type="transmembrane region" description="Helical" evidence="8">
    <location>
        <begin position="344"/>
        <end position="363"/>
    </location>
</feature>
<dbReference type="InterPro" id="IPR011701">
    <property type="entry name" value="MFS"/>
</dbReference>
<keyword evidence="11" id="KW-1185">Reference proteome</keyword>
<name>A0ABX1SD32_9PSEU</name>
<dbReference type="PANTHER" id="PTHR43045:SF1">
    <property type="entry name" value="SHIKIMATE TRANSPORTER"/>
    <property type="match status" value="1"/>
</dbReference>
<feature type="transmembrane region" description="Helical" evidence="8">
    <location>
        <begin position="253"/>
        <end position="276"/>
    </location>
</feature>
<feature type="transmembrane region" description="Helical" evidence="8">
    <location>
        <begin position="319"/>
        <end position="338"/>
    </location>
</feature>
<evidence type="ECO:0000256" key="7">
    <source>
        <dbReference type="SAM" id="MobiDB-lite"/>
    </source>
</evidence>
<evidence type="ECO:0000256" key="4">
    <source>
        <dbReference type="ARBA" id="ARBA00022692"/>
    </source>
</evidence>
<dbReference type="PROSITE" id="PS00217">
    <property type="entry name" value="SUGAR_TRANSPORT_2"/>
    <property type="match status" value="1"/>
</dbReference>
<organism evidence="10 11">
    <name type="scientific">Pseudonocardia acidicola</name>
    <dbReference type="NCBI Taxonomy" id="2724939"/>
    <lineage>
        <taxon>Bacteria</taxon>
        <taxon>Bacillati</taxon>
        <taxon>Actinomycetota</taxon>
        <taxon>Actinomycetes</taxon>
        <taxon>Pseudonocardiales</taxon>
        <taxon>Pseudonocardiaceae</taxon>
        <taxon>Pseudonocardia</taxon>
    </lineage>
</organism>
<dbReference type="Gene3D" id="1.20.1250.20">
    <property type="entry name" value="MFS general substrate transporter like domains"/>
    <property type="match status" value="1"/>
</dbReference>
<dbReference type="InterPro" id="IPR036259">
    <property type="entry name" value="MFS_trans_sf"/>
</dbReference>
<comment type="caution">
    <text evidence="10">The sequence shown here is derived from an EMBL/GenBank/DDBJ whole genome shotgun (WGS) entry which is preliminary data.</text>
</comment>
<evidence type="ECO:0000256" key="3">
    <source>
        <dbReference type="ARBA" id="ARBA00022475"/>
    </source>
</evidence>
<feature type="transmembrane region" description="Helical" evidence="8">
    <location>
        <begin position="67"/>
        <end position="88"/>
    </location>
</feature>
<evidence type="ECO:0000259" key="9">
    <source>
        <dbReference type="PROSITE" id="PS50850"/>
    </source>
</evidence>
<feature type="transmembrane region" description="Helical" evidence="8">
    <location>
        <begin position="42"/>
        <end position="61"/>
    </location>
</feature>
<dbReference type="PROSITE" id="PS50850">
    <property type="entry name" value="MFS"/>
    <property type="match status" value="1"/>
</dbReference>
<feature type="domain" description="Major facilitator superfamily (MFS) profile" evidence="9">
    <location>
        <begin position="27"/>
        <end position="436"/>
    </location>
</feature>
<gene>
    <name evidence="10" type="ORF">HF526_19435</name>
</gene>
<feature type="transmembrane region" description="Helical" evidence="8">
    <location>
        <begin position="383"/>
        <end position="407"/>
    </location>
</feature>
<evidence type="ECO:0000256" key="1">
    <source>
        <dbReference type="ARBA" id="ARBA00004651"/>
    </source>
</evidence>
<evidence type="ECO:0000313" key="10">
    <source>
        <dbReference type="EMBL" id="NMH99470.1"/>
    </source>
</evidence>
<feature type="transmembrane region" description="Helical" evidence="8">
    <location>
        <begin position="199"/>
        <end position="218"/>
    </location>
</feature>
<evidence type="ECO:0000256" key="5">
    <source>
        <dbReference type="ARBA" id="ARBA00022989"/>
    </source>
</evidence>
<dbReference type="InterPro" id="IPR005829">
    <property type="entry name" value="Sugar_transporter_CS"/>
</dbReference>
<proteinExistence type="predicted"/>
<feature type="transmembrane region" description="Helical" evidence="8">
    <location>
        <begin position="165"/>
        <end position="187"/>
    </location>
</feature>
<feature type="transmembrane region" description="Helical" evidence="8">
    <location>
        <begin position="100"/>
        <end position="124"/>
    </location>
</feature>
<dbReference type="EMBL" id="JAAXLA010000037">
    <property type="protein sequence ID" value="NMH99470.1"/>
    <property type="molecule type" value="Genomic_DNA"/>
</dbReference>
<dbReference type="PANTHER" id="PTHR43045">
    <property type="entry name" value="SHIKIMATE TRANSPORTER"/>
    <property type="match status" value="1"/>
</dbReference>
<feature type="transmembrane region" description="Helical" evidence="8">
    <location>
        <begin position="288"/>
        <end position="310"/>
    </location>
</feature>
<evidence type="ECO:0000256" key="6">
    <source>
        <dbReference type="ARBA" id="ARBA00023136"/>
    </source>
</evidence>
<evidence type="ECO:0000313" key="11">
    <source>
        <dbReference type="Proteomes" id="UP000820669"/>
    </source>
</evidence>
<dbReference type="InterPro" id="IPR020846">
    <property type="entry name" value="MFS_dom"/>
</dbReference>
<protein>
    <submittedName>
        <fullName evidence="10">MHS family MFS transporter</fullName>
    </submittedName>
</protein>
<sequence length="463" mass="48033">MSAFRRPEEYATVAPPSTTSAPSKKGIFAASIIGTSIEWYDYYIFGTAAALVFGSLFYPGFSSVAGTLAAFGTFAVGFIARPLGAAVIGHFGDRVGRKSMLVLTLLMTGGSTFLIGVLPTYAAIGVGAPLLLVALRLIQGFGVGGEWGGAILIATEHASPRRRAVYGSFAQFGVPVGVLTSNLAFLAVSGMSNEDFMSYGWRIPFLISVVLVIVGFLVRSRLQDAPEFQQVKQDKEVSKVPVAELFRSQPRNLLLASLASIAPPAVGYTVIVYMLTYGTKVVGFDRTTLLTLILASTLVWIATIVVSALAADRFGSKKVYALGALTAVIWPIPMFALVNTGNTGLALLAFAVAAIVQGVMAGAQGGLFTEIFDVRFRYSGISIAYQVGGMIGGAVTPIVATALFGTYGSSTPIAVYVMALSLISFVTVLGLRGGSAPAATEHANGPAGTAPAAAPTAAARPAS</sequence>
<feature type="compositionally biased region" description="Low complexity" evidence="7">
    <location>
        <begin position="443"/>
        <end position="463"/>
    </location>
</feature>
<accession>A0ABX1SD32</accession>
<keyword evidence="6 8" id="KW-0472">Membrane</keyword>
<keyword evidence="4 8" id="KW-0812">Transmembrane</keyword>